<comment type="subcellular location">
    <subcellularLocation>
        <location evidence="5">Cytoplasm</location>
    </subcellularLocation>
</comment>
<comment type="domain">
    <text evidence="5">The PRC barrel domain binds ribosomal protein uS19.</text>
</comment>
<keyword evidence="2 5" id="KW-0690">Ribosome biogenesis</keyword>
<gene>
    <name evidence="5" type="primary">rimM</name>
    <name evidence="8" type="ORF">DFO77_101156</name>
</gene>
<dbReference type="GO" id="GO:0005737">
    <property type="term" value="C:cytoplasm"/>
    <property type="evidence" value="ECO:0007669"/>
    <property type="project" value="UniProtKB-SubCell"/>
</dbReference>
<evidence type="ECO:0000256" key="4">
    <source>
        <dbReference type="ARBA" id="ARBA00023186"/>
    </source>
</evidence>
<feature type="domain" description="RimM N-terminal" evidence="6">
    <location>
        <begin position="10"/>
        <end position="90"/>
    </location>
</feature>
<dbReference type="Gene3D" id="2.40.30.60">
    <property type="entry name" value="RimM"/>
    <property type="match status" value="1"/>
</dbReference>
<dbReference type="AlphaFoldDB" id="A0A2T0XQN6"/>
<comment type="similarity">
    <text evidence="5">Belongs to the RimM family.</text>
</comment>
<evidence type="ECO:0000259" key="6">
    <source>
        <dbReference type="Pfam" id="PF01782"/>
    </source>
</evidence>
<keyword evidence="4 5" id="KW-0143">Chaperone</keyword>
<evidence type="ECO:0000313" key="9">
    <source>
        <dbReference type="Proteomes" id="UP000252733"/>
    </source>
</evidence>
<dbReference type="Pfam" id="PF24986">
    <property type="entry name" value="PRC_RimM"/>
    <property type="match status" value="1"/>
</dbReference>
<dbReference type="STRING" id="1168289.GCA_000259075_00154"/>
<dbReference type="EMBL" id="QPIZ01000001">
    <property type="protein sequence ID" value="RCW39386.1"/>
    <property type="molecule type" value="Genomic_DNA"/>
</dbReference>
<comment type="caution">
    <text evidence="8">The sequence shown here is derived from an EMBL/GenBank/DDBJ whole genome shotgun (WGS) entry which is preliminary data.</text>
</comment>
<organism evidence="8 9">
    <name type="scientific">Marinilabilia salmonicolor</name>
    <dbReference type="NCBI Taxonomy" id="989"/>
    <lineage>
        <taxon>Bacteria</taxon>
        <taxon>Pseudomonadati</taxon>
        <taxon>Bacteroidota</taxon>
        <taxon>Bacteroidia</taxon>
        <taxon>Marinilabiliales</taxon>
        <taxon>Marinilabiliaceae</taxon>
        <taxon>Marinilabilia</taxon>
    </lineage>
</organism>
<dbReference type="GO" id="GO:0005840">
    <property type="term" value="C:ribosome"/>
    <property type="evidence" value="ECO:0007669"/>
    <property type="project" value="InterPro"/>
</dbReference>
<dbReference type="SUPFAM" id="SSF50346">
    <property type="entry name" value="PRC-barrel domain"/>
    <property type="match status" value="1"/>
</dbReference>
<sequence>MLDKSEFTYIGKLAKPHGVSGETAIRLIPEVAESEFDPTFIFLYIDNGLVPFRVSEFRYKGEDVLLVKLPLLKTEKEIRKLMNTDIYISPQEVSVPSASTNNINAFNGFKAIDINEGELGIIDSIQDISGNPLFIINGKKGELLIPVAEEFIVNIDEEKKTIELDIPEGLLDLNEE</sequence>
<dbReference type="Gene3D" id="2.30.30.240">
    <property type="entry name" value="PRC-barrel domain"/>
    <property type="match status" value="1"/>
</dbReference>
<dbReference type="Proteomes" id="UP000252733">
    <property type="component" value="Unassembled WGS sequence"/>
</dbReference>
<evidence type="ECO:0000256" key="1">
    <source>
        <dbReference type="ARBA" id="ARBA00022490"/>
    </source>
</evidence>
<dbReference type="InterPro" id="IPR056792">
    <property type="entry name" value="PRC_RimM"/>
</dbReference>
<evidence type="ECO:0000256" key="2">
    <source>
        <dbReference type="ARBA" id="ARBA00022517"/>
    </source>
</evidence>
<dbReference type="InterPro" id="IPR002676">
    <property type="entry name" value="RimM_N"/>
</dbReference>
<reference evidence="8 9" key="1">
    <citation type="submission" date="2018-07" db="EMBL/GenBank/DDBJ databases">
        <title>Freshwater and sediment microbial communities from various areas in North America, analyzing microbe dynamics in response to fracking.</title>
        <authorList>
            <person name="Lamendella R."/>
        </authorList>
    </citation>
    <scope>NUCLEOTIDE SEQUENCE [LARGE SCALE GENOMIC DNA]</scope>
    <source>
        <strain evidence="8 9">160A</strain>
    </source>
</reference>
<keyword evidence="3 5" id="KW-0698">rRNA processing</keyword>
<dbReference type="RefSeq" id="WP_106151958.1">
    <property type="nucleotide sequence ID" value="NZ_PVTS01000003.1"/>
</dbReference>
<accession>A0A2T0XQN6</accession>
<dbReference type="InterPro" id="IPR036976">
    <property type="entry name" value="RimM_N_sf"/>
</dbReference>
<evidence type="ECO:0000256" key="3">
    <source>
        <dbReference type="ARBA" id="ARBA00022552"/>
    </source>
</evidence>
<proteinExistence type="inferred from homology"/>
<dbReference type="PANTHER" id="PTHR33692">
    <property type="entry name" value="RIBOSOME MATURATION FACTOR RIMM"/>
    <property type="match status" value="1"/>
</dbReference>
<protein>
    <recommendedName>
        <fullName evidence="5">Ribosome maturation factor RimM</fullName>
    </recommendedName>
</protein>
<dbReference type="PANTHER" id="PTHR33692:SF1">
    <property type="entry name" value="RIBOSOME MATURATION FACTOR RIMM"/>
    <property type="match status" value="1"/>
</dbReference>
<name>A0A2T0XQN6_9BACT</name>
<comment type="function">
    <text evidence="5">An accessory protein needed during the final step in the assembly of 30S ribosomal subunit, possibly for assembly of the head region. Essential for efficient processing of 16S rRNA. May be needed both before and after RbfA during the maturation of 16S rRNA. It has affinity for free ribosomal 30S subunits but not for 70S ribosomes.</text>
</comment>
<evidence type="ECO:0000313" key="8">
    <source>
        <dbReference type="EMBL" id="RCW39386.1"/>
    </source>
</evidence>
<keyword evidence="9" id="KW-1185">Reference proteome</keyword>
<dbReference type="HAMAP" id="MF_00014">
    <property type="entry name" value="Ribosome_mat_RimM"/>
    <property type="match status" value="1"/>
</dbReference>
<evidence type="ECO:0000256" key="5">
    <source>
        <dbReference type="HAMAP-Rule" id="MF_00014"/>
    </source>
</evidence>
<dbReference type="NCBIfam" id="TIGR02273">
    <property type="entry name" value="16S_RimM"/>
    <property type="match status" value="1"/>
</dbReference>
<dbReference type="InterPro" id="IPR009000">
    <property type="entry name" value="Transl_B-barrel_sf"/>
</dbReference>
<evidence type="ECO:0000259" key="7">
    <source>
        <dbReference type="Pfam" id="PF24986"/>
    </source>
</evidence>
<dbReference type="GO" id="GO:0006364">
    <property type="term" value="P:rRNA processing"/>
    <property type="evidence" value="ECO:0007669"/>
    <property type="project" value="UniProtKB-UniRule"/>
</dbReference>
<dbReference type="InterPro" id="IPR011961">
    <property type="entry name" value="RimM"/>
</dbReference>
<comment type="subunit">
    <text evidence="5">Binds ribosomal protein uS19.</text>
</comment>
<dbReference type="SUPFAM" id="SSF50447">
    <property type="entry name" value="Translation proteins"/>
    <property type="match status" value="1"/>
</dbReference>
<dbReference type="OrthoDB" id="9810331at2"/>
<dbReference type="GO" id="GO:0042274">
    <property type="term" value="P:ribosomal small subunit biogenesis"/>
    <property type="evidence" value="ECO:0007669"/>
    <property type="project" value="UniProtKB-UniRule"/>
</dbReference>
<dbReference type="Pfam" id="PF01782">
    <property type="entry name" value="RimM"/>
    <property type="match status" value="1"/>
</dbReference>
<dbReference type="GO" id="GO:0043022">
    <property type="term" value="F:ribosome binding"/>
    <property type="evidence" value="ECO:0007669"/>
    <property type="project" value="InterPro"/>
</dbReference>
<keyword evidence="1 5" id="KW-0963">Cytoplasm</keyword>
<feature type="domain" description="Ribosome maturation factor RimM PRC barrel" evidence="7">
    <location>
        <begin position="106"/>
        <end position="170"/>
    </location>
</feature>
<dbReference type="InterPro" id="IPR011033">
    <property type="entry name" value="PRC_barrel-like_sf"/>
</dbReference>